<dbReference type="InterPro" id="IPR013096">
    <property type="entry name" value="Cupin_2"/>
</dbReference>
<dbReference type="PANTHER" id="PTHR46797">
    <property type="entry name" value="HTH-TYPE TRANSCRIPTIONAL REGULATOR"/>
    <property type="match status" value="1"/>
</dbReference>
<dbReference type="RefSeq" id="WP_140453994.1">
    <property type="nucleotide sequence ID" value="NZ_VFRP01000008.1"/>
</dbReference>
<gene>
    <name evidence="3" type="ORF">FJM51_09960</name>
</gene>
<dbReference type="GO" id="GO:0003677">
    <property type="term" value="F:DNA binding"/>
    <property type="evidence" value="ECO:0007669"/>
    <property type="project" value="UniProtKB-KW"/>
</dbReference>
<name>A0A501WMF7_9RHOB</name>
<dbReference type="InterPro" id="IPR050807">
    <property type="entry name" value="TransReg_Diox_bact_type"/>
</dbReference>
<protein>
    <submittedName>
        <fullName evidence="3">Cupin domain-containing protein</fullName>
    </submittedName>
</protein>
<dbReference type="GO" id="GO:0003700">
    <property type="term" value="F:DNA-binding transcription factor activity"/>
    <property type="evidence" value="ECO:0007669"/>
    <property type="project" value="TreeGrafter"/>
</dbReference>
<evidence type="ECO:0000313" key="3">
    <source>
        <dbReference type="EMBL" id="TPE50963.1"/>
    </source>
</evidence>
<dbReference type="Gene3D" id="2.60.120.10">
    <property type="entry name" value="Jelly Rolls"/>
    <property type="match status" value="1"/>
</dbReference>
<evidence type="ECO:0000259" key="2">
    <source>
        <dbReference type="PROSITE" id="PS50943"/>
    </source>
</evidence>
<dbReference type="InterPro" id="IPR011051">
    <property type="entry name" value="RmlC_Cupin_sf"/>
</dbReference>
<dbReference type="CDD" id="cd02209">
    <property type="entry name" value="cupin_XRE_C"/>
    <property type="match status" value="1"/>
</dbReference>
<dbReference type="AlphaFoldDB" id="A0A501WMF7"/>
<dbReference type="GO" id="GO:0005829">
    <property type="term" value="C:cytosol"/>
    <property type="evidence" value="ECO:0007669"/>
    <property type="project" value="TreeGrafter"/>
</dbReference>
<evidence type="ECO:0000313" key="4">
    <source>
        <dbReference type="Proteomes" id="UP000319255"/>
    </source>
</evidence>
<dbReference type="InterPro" id="IPR001387">
    <property type="entry name" value="Cro/C1-type_HTH"/>
</dbReference>
<dbReference type="PANTHER" id="PTHR46797:SF11">
    <property type="entry name" value="HTH-TYPE TRANSCRIPTIONAL REGULATOR PUUR"/>
    <property type="match status" value="1"/>
</dbReference>
<reference evidence="3 4" key="1">
    <citation type="submission" date="2019-06" db="EMBL/GenBank/DDBJ databases">
        <title>A novel bacterium of genus Amaricoccus, isolated from marine sediment.</title>
        <authorList>
            <person name="Huang H."/>
            <person name="Mo K."/>
            <person name="Hu Y."/>
        </authorList>
    </citation>
    <scope>NUCLEOTIDE SEQUENCE [LARGE SCALE GENOMIC DNA]</scope>
    <source>
        <strain evidence="3 4">HB172011</strain>
    </source>
</reference>
<dbReference type="Gene3D" id="1.10.260.40">
    <property type="entry name" value="lambda repressor-like DNA-binding domains"/>
    <property type="match status" value="1"/>
</dbReference>
<dbReference type="CDD" id="cd00093">
    <property type="entry name" value="HTH_XRE"/>
    <property type="match status" value="1"/>
</dbReference>
<evidence type="ECO:0000256" key="1">
    <source>
        <dbReference type="ARBA" id="ARBA00023125"/>
    </source>
</evidence>
<keyword evidence="4" id="KW-1185">Reference proteome</keyword>
<feature type="domain" description="HTH cro/C1-type" evidence="2">
    <location>
        <begin position="15"/>
        <end position="69"/>
    </location>
</feature>
<dbReference type="OrthoDB" id="9814751at2"/>
<keyword evidence="1" id="KW-0238">DNA-binding</keyword>
<sequence>METRSPTQVDLGGRLRHLRMLHGLSQRELAKRAGVTNSTISLIESNGTNPSVGALKRILDGIPVGLAEFFAFEPERPRKAFYAAEELVEIGKGPVSYRQVGETMFGRSLQILRECYQPGADTGKVPLSHEGEEGGVVISGRLEVTVEDERRVLGPGDAYCFESRRPHRFRCVGSEPCEVVSACTPPSF</sequence>
<dbReference type="SUPFAM" id="SSF51182">
    <property type="entry name" value="RmlC-like cupins"/>
    <property type="match status" value="1"/>
</dbReference>
<dbReference type="SMART" id="SM00530">
    <property type="entry name" value="HTH_XRE"/>
    <property type="match status" value="1"/>
</dbReference>
<dbReference type="EMBL" id="VFRP01000008">
    <property type="protein sequence ID" value="TPE50963.1"/>
    <property type="molecule type" value="Genomic_DNA"/>
</dbReference>
<dbReference type="PROSITE" id="PS50943">
    <property type="entry name" value="HTH_CROC1"/>
    <property type="match status" value="1"/>
</dbReference>
<dbReference type="Pfam" id="PF01381">
    <property type="entry name" value="HTH_3"/>
    <property type="match status" value="1"/>
</dbReference>
<dbReference type="Pfam" id="PF07883">
    <property type="entry name" value="Cupin_2"/>
    <property type="match status" value="1"/>
</dbReference>
<organism evidence="3 4">
    <name type="scientific">Amaricoccus solimangrovi</name>
    <dbReference type="NCBI Taxonomy" id="2589815"/>
    <lineage>
        <taxon>Bacteria</taxon>
        <taxon>Pseudomonadati</taxon>
        <taxon>Pseudomonadota</taxon>
        <taxon>Alphaproteobacteria</taxon>
        <taxon>Rhodobacterales</taxon>
        <taxon>Paracoccaceae</taxon>
        <taxon>Amaricoccus</taxon>
    </lineage>
</organism>
<accession>A0A501WMF7</accession>
<proteinExistence type="predicted"/>
<comment type="caution">
    <text evidence="3">The sequence shown here is derived from an EMBL/GenBank/DDBJ whole genome shotgun (WGS) entry which is preliminary data.</text>
</comment>
<dbReference type="Proteomes" id="UP000319255">
    <property type="component" value="Unassembled WGS sequence"/>
</dbReference>
<dbReference type="InterPro" id="IPR014710">
    <property type="entry name" value="RmlC-like_jellyroll"/>
</dbReference>
<dbReference type="SUPFAM" id="SSF47413">
    <property type="entry name" value="lambda repressor-like DNA-binding domains"/>
    <property type="match status" value="1"/>
</dbReference>
<dbReference type="InterPro" id="IPR010982">
    <property type="entry name" value="Lambda_DNA-bd_dom_sf"/>
</dbReference>